<dbReference type="PRINTS" id="PR00080">
    <property type="entry name" value="SDRFAMILY"/>
</dbReference>
<dbReference type="Gene3D" id="3.40.50.720">
    <property type="entry name" value="NAD(P)-binding Rossmann-like Domain"/>
    <property type="match status" value="1"/>
</dbReference>
<organism evidence="3 4">
    <name type="scientific">Alicyclobacillus fodiniaquatilis</name>
    <dbReference type="NCBI Taxonomy" id="1661150"/>
    <lineage>
        <taxon>Bacteria</taxon>
        <taxon>Bacillati</taxon>
        <taxon>Bacillota</taxon>
        <taxon>Bacilli</taxon>
        <taxon>Bacillales</taxon>
        <taxon>Alicyclobacillaceae</taxon>
        <taxon>Alicyclobacillus</taxon>
    </lineage>
</organism>
<dbReference type="SUPFAM" id="SSF51735">
    <property type="entry name" value="NAD(P)-binding Rossmann-fold domains"/>
    <property type="match status" value="1"/>
</dbReference>
<dbReference type="PANTHER" id="PTHR43639">
    <property type="entry name" value="OXIDOREDUCTASE, SHORT-CHAIN DEHYDROGENASE/REDUCTASE FAMILY (AFU_ORTHOLOGUE AFUA_5G02870)"/>
    <property type="match status" value="1"/>
</dbReference>
<dbReference type="EC" id="1.1.1.-" evidence="3"/>
<sequence>MSEQSRPVALVTGAGRGIGAVIARVLGARGYDIALHYWDNEDGAKELADEIQSHDSRVALIKGDLTLDGVPHSIVDEAVREFGRIDALVNNAGLTISETFLQFEQKAVEHSYRINFLSPYLCAQRCANAMVQAGIKGAIVNVTSVHQERATNRDSAYGAMKAALARATESMAYELAEYGIRVNAVAPGRIRTSLSPLTPVDEQINKAIPIQRSGTSQDVAEVVAWLISSSSSYVTGTTIRVDGGMNLPLQSALIDGNLRFF</sequence>
<dbReference type="InterPro" id="IPR036291">
    <property type="entry name" value="NAD(P)-bd_dom_sf"/>
</dbReference>
<comment type="caution">
    <text evidence="3">The sequence shown here is derived from an EMBL/GenBank/DDBJ whole genome shotgun (WGS) entry which is preliminary data.</text>
</comment>
<dbReference type="RefSeq" id="WP_377941447.1">
    <property type="nucleotide sequence ID" value="NZ_JBHUCX010000013.1"/>
</dbReference>
<protein>
    <submittedName>
        <fullName evidence="3">SDR family NAD(P)-dependent oxidoreductase</fullName>
        <ecNumber evidence="3">1.1.1.-</ecNumber>
    </submittedName>
</protein>
<keyword evidence="2 3" id="KW-0560">Oxidoreductase</keyword>
<dbReference type="CDD" id="cd05233">
    <property type="entry name" value="SDR_c"/>
    <property type="match status" value="1"/>
</dbReference>
<dbReference type="GO" id="GO:0016491">
    <property type="term" value="F:oxidoreductase activity"/>
    <property type="evidence" value="ECO:0007669"/>
    <property type="project" value="UniProtKB-KW"/>
</dbReference>
<reference evidence="4" key="1">
    <citation type="journal article" date="2019" name="Int. J. Syst. Evol. Microbiol.">
        <title>The Global Catalogue of Microorganisms (GCM) 10K type strain sequencing project: providing services to taxonomists for standard genome sequencing and annotation.</title>
        <authorList>
            <consortium name="The Broad Institute Genomics Platform"/>
            <consortium name="The Broad Institute Genome Sequencing Center for Infectious Disease"/>
            <person name="Wu L."/>
            <person name="Ma J."/>
        </authorList>
    </citation>
    <scope>NUCLEOTIDE SEQUENCE [LARGE SCALE GENOMIC DNA]</scope>
    <source>
        <strain evidence="4">CGMCC 1.12286</strain>
    </source>
</reference>
<gene>
    <name evidence="3" type="ORF">ACFSB2_04025</name>
</gene>
<name>A0ABW4JC10_9BACL</name>
<dbReference type="Proteomes" id="UP001597079">
    <property type="component" value="Unassembled WGS sequence"/>
</dbReference>
<evidence type="ECO:0000313" key="3">
    <source>
        <dbReference type="EMBL" id="MFD1673876.1"/>
    </source>
</evidence>
<dbReference type="PANTHER" id="PTHR43639:SF1">
    <property type="entry name" value="SHORT-CHAIN DEHYDROGENASE_REDUCTASE FAMILY PROTEIN"/>
    <property type="match status" value="1"/>
</dbReference>
<dbReference type="InterPro" id="IPR002347">
    <property type="entry name" value="SDR_fam"/>
</dbReference>
<proteinExistence type="inferred from homology"/>
<dbReference type="EMBL" id="JBHUCX010000013">
    <property type="protein sequence ID" value="MFD1673876.1"/>
    <property type="molecule type" value="Genomic_DNA"/>
</dbReference>
<evidence type="ECO:0000256" key="2">
    <source>
        <dbReference type="ARBA" id="ARBA00023002"/>
    </source>
</evidence>
<dbReference type="PRINTS" id="PR00081">
    <property type="entry name" value="GDHRDH"/>
</dbReference>
<keyword evidence="4" id="KW-1185">Reference proteome</keyword>
<dbReference type="Pfam" id="PF13561">
    <property type="entry name" value="adh_short_C2"/>
    <property type="match status" value="1"/>
</dbReference>
<comment type="similarity">
    <text evidence="1">Belongs to the short-chain dehydrogenases/reductases (SDR) family.</text>
</comment>
<evidence type="ECO:0000313" key="4">
    <source>
        <dbReference type="Proteomes" id="UP001597079"/>
    </source>
</evidence>
<accession>A0ABW4JC10</accession>
<evidence type="ECO:0000256" key="1">
    <source>
        <dbReference type="ARBA" id="ARBA00006484"/>
    </source>
</evidence>